<evidence type="ECO:0000256" key="1">
    <source>
        <dbReference type="SAM" id="MobiDB-lite"/>
    </source>
</evidence>
<feature type="region of interest" description="Disordered" evidence="1">
    <location>
        <begin position="1"/>
        <end position="21"/>
    </location>
</feature>
<feature type="region of interest" description="Disordered" evidence="1">
    <location>
        <begin position="42"/>
        <end position="64"/>
    </location>
</feature>
<organism evidence="2 3">
    <name type="scientific">Eumeta variegata</name>
    <name type="common">Bagworm moth</name>
    <name type="synonym">Eumeta japonica</name>
    <dbReference type="NCBI Taxonomy" id="151549"/>
    <lineage>
        <taxon>Eukaryota</taxon>
        <taxon>Metazoa</taxon>
        <taxon>Ecdysozoa</taxon>
        <taxon>Arthropoda</taxon>
        <taxon>Hexapoda</taxon>
        <taxon>Insecta</taxon>
        <taxon>Pterygota</taxon>
        <taxon>Neoptera</taxon>
        <taxon>Endopterygota</taxon>
        <taxon>Lepidoptera</taxon>
        <taxon>Glossata</taxon>
        <taxon>Ditrysia</taxon>
        <taxon>Tineoidea</taxon>
        <taxon>Psychidae</taxon>
        <taxon>Oiketicinae</taxon>
        <taxon>Eumeta</taxon>
    </lineage>
</organism>
<protein>
    <submittedName>
        <fullName evidence="2">Uncharacterized protein</fullName>
    </submittedName>
</protein>
<comment type="caution">
    <text evidence="2">The sequence shown here is derived from an EMBL/GenBank/DDBJ whole genome shotgun (WGS) entry which is preliminary data.</text>
</comment>
<evidence type="ECO:0000313" key="3">
    <source>
        <dbReference type="Proteomes" id="UP000299102"/>
    </source>
</evidence>
<dbReference type="Proteomes" id="UP000299102">
    <property type="component" value="Unassembled WGS sequence"/>
</dbReference>
<gene>
    <name evidence="2" type="ORF">EVAR_65484_1</name>
</gene>
<name>A0A4C2A8R4_EUMVA</name>
<reference evidence="2 3" key="1">
    <citation type="journal article" date="2019" name="Commun. Biol.">
        <title>The bagworm genome reveals a unique fibroin gene that provides high tensile strength.</title>
        <authorList>
            <person name="Kono N."/>
            <person name="Nakamura H."/>
            <person name="Ohtoshi R."/>
            <person name="Tomita M."/>
            <person name="Numata K."/>
            <person name="Arakawa K."/>
        </authorList>
    </citation>
    <scope>NUCLEOTIDE SEQUENCE [LARGE SCALE GENOMIC DNA]</scope>
</reference>
<sequence>MERQTRPCIGPPSIHNNGRKNLCRIPPRHKSTEMRRLGGIFTTRTPDGVRRSRRGTASPTPGREYNIEWGEDLAVGGEKRGRTTETLAHWTKLPLLVRVLRQWEVTNAQLNWLQFKYPFRSPTTPYEQYSQSHRYEVQQKLAQKPNPVLGRRRCAPAARAVFAFK</sequence>
<accession>A0A4C2A8R4</accession>
<evidence type="ECO:0000313" key="2">
    <source>
        <dbReference type="EMBL" id="GBP95375.1"/>
    </source>
</evidence>
<dbReference type="AlphaFoldDB" id="A0A4C2A8R4"/>
<keyword evidence="3" id="KW-1185">Reference proteome</keyword>
<dbReference type="EMBL" id="BGZK01002619">
    <property type="protein sequence ID" value="GBP95375.1"/>
    <property type="molecule type" value="Genomic_DNA"/>
</dbReference>
<proteinExistence type="predicted"/>